<proteinExistence type="predicted"/>
<name>G4NZ06_BACS4</name>
<dbReference type="AlphaFoldDB" id="G4NZ06"/>
<dbReference type="KEGG" id="bst:GYO_4412"/>
<gene>
    <name evidence="1" type="ordered locus">GYO_4412</name>
</gene>
<evidence type="ECO:0000313" key="2">
    <source>
        <dbReference type="Proteomes" id="UP000002651"/>
    </source>
</evidence>
<keyword evidence="2" id="KW-1185">Reference proteome</keyword>
<dbReference type="EMBL" id="CP002905">
    <property type="protein sequence ID" value="AEP88969.1"/>
    <property type="molecule type" value="Genomic_DNA"/>
</dbReference>
<sequence length="38" mass="4503">MIIFLNKQIAERTEQQACYHMMILGIVSSYYCITVYDI</sequence>
<protein>
    <submittedName>
        <fullName evidence="1">Uncharacterized protein</fullName>
    </submittedName>
</protein>
<accession>G4NZ06</accession>
<reference evidence="1 2" key="1">
    <citation type="journal article" date="2012" name="J. Bacteriol.">
        <title>Whole-genome sequences of Bacillus subtilis and close relatives.</title>
        <authorList>
            <person name="Earl A.M."/>
            <person name="Eppinger M."/>
            <person name="Fricke W.F."/>
            <person name="Rosovitz M.J."/>
            <person name="Rasko D.A."/>
            <person name="Daugherty S."/>
            <person name="Losick R."/>
            <person name="Kolter R."/>
            <person name="Ravel J."/>
        </authorList>
    </citation>
    <scope>NUCLEOTIDE SEQUENCE [LARGE SCALE GENOMIC DNA]</scope>
    <source>
        <strain evidence="2">DSM 15029 / JCM 12233 / NBRC 101239 / NRRL B-23049 / TU-B-10</strain>
    </source>
</reference>
<organism evidence="1 2">
    <name type="scientific">Bacillus spizizenii (strain DSM 15029 / JCM 12233 / NBRC 101239 / NRRL B-23049 / TU-B-10)</name>
    <name type="common">Bacillus subtilis subsp. spizizenii</name>
    <dbReference type="NCBI Taxonomy" id="1052585"/>
    <lineage>
        <taxon>Bacteria</taxon>
        <taxon>Bacillati</taxon>
        <taxon>Bacillota</taxon>
        <taxon>Bacilli</taxon>
        <taxon>Bacillales</taxon>
        <taxon>Bacillaceae</taxon>
        <taxon>Bacillus</taxon>
    </lineage>
</organism>
<dbReference type="HOGENOM" id="CLU_3324692_0_0_9"/>
<dbReference type="Proteomes" id="UP000002651">
    <property type="component" value="Chromosome"/>
</dbReference>
<evidence type="ECO:0000313" key="1">
    <source>
        <dbReference type="EMBL" id="AEP88969.1"/>
    </source>
</evidence>